<evidence type="ECO:0000313" key="2">
    <source>
        <dbReference type="Proteomes" id="UP000198211"/>
    </source>
</evidence>
<reference evidence="2" key="1">
    <citation type="submission" date="2017-03" db="EMBL/GenBank/DDBJ databases">
        <title>Phytopthora megakarya and P. palmivora, two closely related causual agents of cacao black pod achieved similar genome size and gene model numbers by different mechanisms.</title>
        <authorList>
            <person name="Ali S."/>
            <person name="Shao J."/>
            <person name="Larry D.J."/>
            <person name="Kronmiller B."/>
            <person name="Shen D."/>
            <person name="Strem M.D."/>
            <person name="Melnick R.L."/>
            <person name="Guiltinan M.J."/>
            <person name="Tyler B.M."/>
            <person name="Meinhardt L.W."/>
            <person name="Bailey B.A."/>
        </authorList>
    </citation>
    <scope>NUCLEOTIDE SEQUENCE [LARGE SCALE GENOMIC DNA]</scope>
    <source>
        <strain evidence="2">zdho120</strain>
    </source>
</reference>
<name>A0A225VGJ3_9STRA</name>
<gene>
    <name evidence="1" type="ORF">PHMEG_00024187</name>
</gene>
<keyword evidence="2" id="KW-1185">Reference proteome</keyword>
<dbReference type="EMBL" id="NBNE01005211">
    <property type="protein sequence ID" value="OWZ03988.1"/>
    <property type="molecule type" value="Genomic_DNA"/>
</dbReference>
<protein>
    <submittedName>
        <fullName evidence="1">Uncharacterized protein</fullName>
    </submittedName>
</protein>
<evidence type="ECO:0000313" key="1">
    <source>
        <dbReference type="EMBL" id="OWZ03988.1"/>
    </source>
</evidence>
<dbReference type="Proteomes" id="UP000198211">
    <property type="component" value="Unassembled WGS sequence"/>
</dbReference>
<dbReference type="AlphaFoldDB" id="A0A225VGJ3"/>
<organism evidence="1 2">
    <name type="scientific">Phytophthora megakarya</name>
    <dbReference type="NCBI Taxonomy" id="4795"/>
    <lineage>
        <taxon>Eukaryota</taxon>
        <taxon>Sar</taxon>
        <taxon>Stramenopiles</taxon>
        <taxon>Oomycota</taxon>
        <taxon>Peronosporomycetes</taxon>
        <taxon>Peronosporales</taxon>
        <taxon>Peronosporaceae</taxon>
        <taxon>Phytophthora</taxon>
    </lineage>
</organism>
<dbReference type="OrthoDB" id="112830at2759"/>
<sequence>MDLADGSMHLPDEIGIPLNGRNRLYGENVISVILERNLRIPVGRSEETAATIKLSATEKLRMTGGARWVPTVTEGPGLIRYLVISNIGEEIQRLDHRLDCPDPQGSCPSGHVAMGMPESGIGIDGGYLIGAS</sequence>
<proteinExistence type="predicted"/>
<comment type="caution">
    <text evidence="1">The sequence shown here is derived from an EMBL/GenBank/DDBJ whole genome shotgun (WGS) entry which is preliminary data.</text>
</comment>
<accession>A0A225VGJ3</accession>